<reference evidence="3" key="1">
    <citation type="journal article" date="2005" name="Nature">
        <title>The map-based sequence of the rice genome.</title>
        <authorList>
            <consortium name="International rice genome sequencing project (IRGSP)"/>
            <person name="Matsumoto T."/>
            <person name="Wu J."/>
            <person name="Kanamori H."/>
            <person name="Katayose Y."/>
            <person name="Fujisawa M."/>
            <person name="Namiki N."/>
            <person name="Mizuno H."/>
            <person name="Yamamoto K."/>
            <person name="Antonio B.A."/>
            <person name="Baba T."/>
            <person name="Sakata K."/>
            <person name="Nagamura Y."/>
            <person name="Aoki H."/>
            <person name="Arikawa K."/>
            <person name="Arita K."/>
            <person name="Bito T."/>
            <person name="Chiden Y."/>
            <person name="Fujitsuka N."/>
            <person name="Fukunaka R."/>
            <person name="Hamada M."/>
            <person name="Harada C."/>
            <person name="Hayashi A."/>
            <person name="Hijishita S."/>
            <person name="Honda M."/>
            <person name="Hosokawa S."/>
            <person name="Ichikawa Y."/>
            <person name="Idonuma A."/>
            <person name="Iijima M."/>
            <person name="Ikeda M."/>
            <person name="Ikeno M."/>
            <person name="Ito K."/>
            <person name="Ito S."/>
            <person name="Ito T."/>
            <person name="Ito Y."/>
            <person name="Ito Y."/>
            <person name="Iwabuchi A."/>
            <person name="Kamiya K."/>
            <person name="Karasawa W."/>
            <person name="Kurita K."/>
            <person name="Katagiri S."/>
            <person name="Kikuta A."/>
            <person name="Kobayashi H."/>
            <person name="Kobayashi N."/>
            <person name="Machita K."/>
            <person name="Maehara T."/>
            <person name="Masukawa M."/>
            <person name="Mizubayashi T."/>
            <person name="Mukai Y."/>
            <person name="Nagasaki H."/>
            <person name="Nagata Y."/>
            <person name="Naito S."/>
            <person name="Nakashima M."/>
            <person name="Nakama Y."/>
            <person name="Nakamichi Y."/>
            <person name="Nakamura M."/>
            <person name="Meguro A."/>
            <person name="Negishi M."/>
            <person name="Ohta I."/>
            <person name="Ohta T."/>
            <person name="Okamoto M."/>
            <person name="Ono N."/>
            <person name="Saji S."/>
            <person name="Sakaguchi M."/>
            <person name="Sakai K."/>
            <person name="Shibata M."/>
            <person name="Shimokawa T."/>
            <person name="Song J."/>
            <person name="Takazaki Y."/>
            <person name="Terasawa K."/>
            <person name="Tsugane M."/>
            <person name="Tsuji K."/>
            <person name="Ueda S."/>
            <person name="Waki K."/>
            <person name="Yamagata H."/>
            <person name="Yamamoto M."/>
            <person name="Yamamoto S."/>
            <person name="Yamane H."/>
            <person name="Yoshiki S."/>
            <person name="Yoshihara R."/>
            <person name="Yukawa K."/>
            <person name="Zhong H."/>
            <person name="Yano M."/>
            <person name="Yuan Q."/>
            <person name="Ouyang S."/>
            <person name="Liu J."/>
            <person name="Jones K.M."/>
            <person name="Gansberger K."/>
            <person name="Moffat K."/>
            <person name="Hill J."/>
            <person name="Bera J."/>
            <person name="Fadrosh D."/>
            <person name="Jin S."/>
            <person name="Johri S."/>
            <person name="Kim M."/>
            <person name="Overton L."/>
            <person name="Reardon M."/>
            <person name="Tsitrin T."/>
            <person name="Vuong H."/>
            <person name="Weaver B."/>
            <person name="Ciecko A."/>
            <person name="Tallon L."/>
            <person name="Jackson J."/>
            <person name="Pai G."/>
            <person name="Aken S.V."/>
            <person name="Utterback T."/>
            <person name="Reidmuller S."/>
            <person name="Feldblyum T."/>
            <person name="Hsiao J."/>
            <person name="Zismann V."/>
            <person name="Iobst S."/>
            <person name="de Vazeille A.R."/>
            <person name="Buell C.R."/>
            <person name="Ying K."/>
            <person name="Li Y."/>
            <person name="Lu T."/>
            <person name="Huang Y."/>
            <person name="Zhao Q."/>
            <person name="Feng Q."/>
            <person name="Zhang L."/>
            <person name="Zhu J."/>
            <person name="Weng Q."/>
            <person name="Mu J."/>
            <person name="Lu Y."/>
            <person name="Fan D."/>
            <person name="Liu Y."/>
            <person name="Guan J."/>
            <person name="Zhang Y."/>
            <person name="Yu S."/>
            <person name="Liu X."/>
            <person name="Zhang Y."/>
            <person name="Hong G."/>
            <person name="Han B."/>
            <person name="Choisne N."/>
            <person name="Demange N."/>
            <person name="Orjeda G."/>
            <person name="Samain S."/>
            <person name="Cattolico L."/>
            <person name="Pelletier E."/>
            <person name="Couloux A."/>
            <person name="Segurens B."/>
            <person name="Wincker P."/>
            <person name="D'Hont A."/>
            <person name="Scarpelli C."/>
            <person name="Weissenbach J."/>
            <person name="Salanoubat M."/>
            <person name="Quetier F."/>
            <person name="Yu Y."/>
            <person name="Kim H.R."/>
            <person name="Rambo T."/>
            <person name="Currie J."/>
            <person name="Collura K."/>
            <person name="Luo M."/>
            <person name="Yang T."/>
            <person name="Ammiraju J.S.S."/>
            <person name="Engler F."/>
            <person name="Soderlund C."/>
            <person name="Wing R.A."/>
            <person name="Palmer L.E."/>
            <person name="de la Bastide M."/>
            <person name="Spiegel L."/>
            <person name="Nascimento L."/>
            <person name="Zutavern T."/>
            <person name="O'Shaughnessy A."/>
            <person name="Dike S."/>
            <person name="Dedhia N."/>
            <person name="Preston R."/>
            <person name="Balija V."/>
            <person name="McCombie W.R."/>
            <person name="Chow T."/>
            <person name="Chen H."/>
            <person name="Chung M."/>
            <person name="Chen C."/>
            <person name="Shaw J."/>
            <person name="Wu H."/>
            <person name="Hsiao K."/>
            <person name="Chao Y."/>
            <person name="Chu M."/>
            <person name="Cheng C."/>
            <person name="Hour A."/>
            <person name="Lee P."/>
            <person name="Lin S."/>
            <person name="Lin Y."/>
            <person name="Liou J."/>
            <person name="Liu S."/>
            <person name="Hsing Y."/>
            <person name="Raghuvanshi S."/>
            <person name="Mohanty A."/>
            <person name="Bharti A.K."/>
            <person name="Gaur A."/>
            <person name="Gupta V."/>
            <person name="Kumar D."/>
            <person name="Ravi V."/>
            <person name="Vij S."/>
            <person name="Kapur A."/>
            <person name="Khurana P."/>
            <person name="Khurana P."/>
            <person name="Khurana J.P."/>
            <person name="Tyagi A.K."/>
            <person name="Gaikwad K."/>
            <person name="Singh A."/>
            <person name="Dalal V."/>
            <person name="Srivastava S."/>
            <person name="Dixit A."/>
            <person name="Pal A.K."/>
            <person name="Ghazi I.A."/>
            <person name="Yadav M."/>
            <person name="Pandit A."/>
            <person name="Bhargava A."/>
            <person name="Sureshbabu K."/>
            <person name="Batra K."/>
            <person name="Sharma T.R."/>
            <person name="Mohapatra T."/>
            <person name="Singh N.K."/>
            <person name="Messing J."/>
            <person name="Nelson A.B."/>
            <person name="Fuks G."/>
            <person name="Kavchok S."/>
            <person name="Keizer G."/>
            <person name="Linton E."/>
            <person name="Llaca V."/>
            <person name="Song R."/>
            <person name="Tanyolac B."/>
            <person name="Young S."/>
            <person name="Ho-Il K."/>
            <person name="Hahn J.H."/>
            <person name="Sangsakoo G."/>
            <person name="Vanavichit A."/>
            <person name="de Mattos Luiz.A.T."/>
            <person name="Zimmer P.D."/>
            <person name="Malone G."/>
            <person name="Dellagostin O."/>
            <person name="de Oliveira A.C."/>
            <person name="Bevan M."/>
            <person name="Bancroft I."/>
            <person name="Minx P."/>
            <person name="Cordum H."/>
            <person name="Wilson R."/>
            <person name="Cheng Z."/>
            <person name="Jin W."/>
            <person name="Jiang J."/>
            <person name="Leong S.A."/>
            <person name="Iwama H."/>
            <person name="Gojobori T."/>
            <person name="Itoh T."/>
            <person name="Niimura Y."/>
            <person name="Fujii Y."/>
            <person name="Habara T."/>
            <person name="Sakai H."/>
            <person name="Sato Y."/>
            <person name="Wilson G."/>
            <person name="Kumar K."/>
            <person name="McCouch S."/>
            <person name="Juretic N."/>
            <person name="Hoen D."/>
            <person name="Wright S."/>
            <person name="Bruskiewich R."/>
            <person name="Bureau T."/>
            <person name="Miyao A."/>
            <person name="Hirochika H."/>
            <person name="Nishikawa T."/>
            <person name="Kadowaki K."/>
            <person name="Sugiura M."/>
            <person name="Burr B."/>
            <person name="Sasaki T."/>
        </authorList>
    </citation>
    <scope>NUCLEOTIDE SEQUENCE [LARGE SCALE GENOMIC DNA]</scope>
    <source>
        <strain evidence="3">cv. Nipponbare</strain>
    </source>
</reference>
<keyword evidence="1" id="KW-0472">Membrane</keyword>
<feature type="transmembrane region" description="Helical" evidence="1">
    <location>
        <begin position="32"/>
        <end position="56"/>
    </location>
</feature>
<keyword evidence="1" id="KW-0812">Transmembrane</keyword>
<evidence type="ECO:0000313" key="3">
    <source>
        <dbReference type="Proteomes" id="UP000059680"/>
    </source>
</evidence>
<protein>
    <submittedName>
        <fullName evidence="2">Os08g0368166 protein</fullName>
    </submittedName>
</protein>
<dbReference type="Gramene" id="Os08t0368166-00">
    <property type="protein sequence ID" value="Os08t0368166-00"/>
    <property type="gene ID" value="Os08g0368166"/>
</dbReference>
<gene>
    <name evidence="2" type="ordered locus">Os08g0368166</name>
    <name evidence="2" type="ORF">OSNPB_080368166</name>
</gene>
<evidence type="ECO:0000313" key="2">
    <source>
        <dbReference type="EMBL" id="BAT05153.1"/>
    </source>
</evidence>
<evidence type="ECO:0000256" key="1">
    <source>
        <dbReference type="SAM" id="Phobius"/>
    </source>
</evidence>
<proteinExistence type="predicted"/>
<dbReference type="EMBL" id="AP014964">
    <property type="protein sequence ID" value="BAT05153.1"/>
    <property type="molecule type" value="Genomic_DNA"/>
</dbReference>
<dbReference type="Proteomes" id="UP000059680">
    <property type="component" value="Chromosome 8"/>
</dbReference>
<dbReference type="PaxDb" id="39947-A0A0P0XFB2"/>
<keyword evidence="3" id="KW-1185">Reference proteome</keyword>
<dbReference type="InParanoid" id="A0A0P0XFB2"/>
<accession>A0A0P0XFB2</accession>
<reference evidence="2 3" key="2">
    <citation type="journal article" date="2013" name="Plant Cell Physiol.">
        <title>Rice Annotation Project Database (RAP-DB): an integrative and interactive database for rice genomics.</title>
        <authorList>
            <person name="Sakai H."/>
            <person name="Lee S.S."/>
            <person name="Tanaka T."/>
            <person name="Numa H."/>
            <person name="Kim J."/>
            <person name="Kawahara Y."/>
            <person name="Wakimoto H."/>
            <person name="Yang C.C."/>
            <person name="Iwamoto M."/>
            <person name="Abe T."/>
            <person name="Yamada Y."/>
            <person name="Muto A."/>
            <person name="Inokuchi H."/>
            <person name="Ikemura T."/>
            <person name="Matsumoto T."/>
            <person name="Sasaki T."/>
            <person name="Itoh T."/>
        </authorList>
    </citation>
    <scope>NUCLEOTIDE SEQUENCE [LARGE SCALE GENOMIC DNA]</scope>
    <source>
        <strain evidence="3">cv. Nipponbare</strain>
    </source>
</reference>
<organism evidence="2 3">
    <name type="scientific">Oryza sativa subsp. japonica</name>
    <name type="common">Rice</name>
    <dbReference type="NCBI Taxonomy" id="39947"/>
    <lineage>
        <taxon>Eukaryota</taxon>
        <taxon>Viridiplantae</taxon>
        <taxon>Streptophyta</taxon>
        <taxon>Embryophyta</taxon>
        <taxon>Tracheophyta</taxon>
        <taxon>Spermatophyta</taxon>
        <taxon>Magnoliopsida</taxon>
        <taxon>Liliopsida</taxon>
        <taxon>Poales</taxon>
        <taxon>Poaceae</taxon>
        <taxon>BOP clade</taxon>
        <taxon>Oryzoideae</taxon>
        <taxon>Oryzeae</taxon>
        <taxon>Oryzinae</taxon>
        <taxon>Oryza</taxon>
        <taxon>Oryza sativa</taxon>
    </lineage>
</organism>
<keyword evidence="1" id="KW-1133">Transmembrane helix</keyword>
<reference evidence="2 3" key="3">
    <citation type="journal article" date="2013" name="Rice">
        <title>Improvement of the Oryza sativa Nipponbare reference genome using next generation sequence and optical map data.</title>
        <authorList>
            <person name="Kawahara Y."/>
            <person name="de la Bastide M."/>
            <person name="Hamilton J.P."/>
            <person name="Kanamori H."/>
            <person name="McCombie W.R."/>
            <person name="Ouyang S."/>
            <person name="Schwartz D.C."/>
            <person name="Tanaka T."/>
            <person name="Wu J."/>
            <person name="Zhou S."/>
            <person name="Childs K.L."/>
            <person name="Davidson R.M."/>
            <person name="Lin H."/>
            <person name="Quesada-Ocampo L."/>
            <person name="Vaillancourt B."/>
            <person name="Sakai H."/>
            <person name="Lee S.S."/>
            <person name="Kim J."/>
            <person name="Numa H."/>
            <person name="Itoh T."/>
            <person name="Buell C.R."/>
            <person name="Matsumoto T."/>
        </authorList>
    </citation>
    <scope>NUCLEOTIDE SEQUENCE [LARGE SCALE GENOMIC DNA]</scope>
    <source>
        <strain evidence="3">cv. Nipponbare</strain>
    </source>
</reference>
<dbReference type="AlphaFoldDB" id="A0A0P0XFB2"/>
<sequence length="106" mass="12653">MFAFLHPGFLNLNNFLLHKIFGFLDFLLHHLLVLHLFNTIHLTIFFDLLNCYFFLISKRNGFVKSKYKLKSCFTNTIVIERGAKRIQAWRVASTCRDPQEYYFVCL</sequence>
<name>A0A0P0XFB2_ORYSJ</name>